<evidence type="ECO:0000313" key="8">
    <source>
        <dbReference type="Proteomes" id="UP000596742"/>
    </source>
</evidence>
<dbReference type="InterPro" id="IPR013098">
    <property type="entry name" value="Ig_I-set"/>
</dbReference>
<dbReference type="InterPro" id="IPR003599">
    <property type="entry name" value="Ig_sub"/>
</dbReference>
<organism evidence="7 8">
    <name type="scientific">Mytilus galloprovincialis</name>
    <name type="common">Mediterranean mussel</name>
    <dbReference type="NCBI Taxonomy" id="29158"/>
    <lineage>
        <taxon>Eukaryota</taxon>
        <taxon>Metazoa</taxon>
        <taxon>Spiralia</taxon>
        <taxon>Lophotrochozoa</taxon>
        <taxon>Mollusca</taxon>
        <taxon>Bivalvia</taxon>
        <taxon>Autobranchia</taxon>
        <taxon>Pteriomorphia</taxon>
        <taxon>Mytilida</taxon>
        <taxon>Mytiloidea</taxon>
        <taxon>Mytilidae</taxon>
        <taxon>Mytilinae</taxon>
        <taxon>Mytilus</taxon>
    </lineage>
</organism>
<evidence type="ECO:0000259" key="6">
    <source>
        <dbReference type="PROSITE" id="PS50835"/>
    </source>
</evidence>
<dbReference type="SUPFAM" id="SSF48726">
    <property type="entry name" value="Immunoglobulin"/>
    <property type="match status" value="2"/>
</dbReference>
<evidence type="ECO:0000256" key="4">
    <source>
        <dbReference type="ARBA" id="ARBA00022737"/>
    </source>
</evidence>
<keyword evidence="2" id="KW-0963">Cytoplasm</keyword>
<dbReference type="Pfam" id="PF16095">
    <property type="entry name" value="COR-A"/>
    <property type="match status" value="1"/>
</dbReference>
<dbReference type="InterPro" id="IPR032171">
    <property type="entry name" value="COR-A"/>
</dbReference>
<dbReference type="PROSITE" id="PS50835">
    <property type="entry name" value="IG_LIKE"/>
    <property type="match status" value="1"/>
</dbReference>
<proteinExistence type="predicted"/>
<dbReference type="Gene3D" id="2.60.40.10">
    <property type="entry name" value="Immunoglobulins"/>
    <property type="match status" value="2"/>
</dbReference>
<dbReference type="AlphaFoldDB" id="A0A8B6EZ07"/>
<comment type="subcellular location">
    <subcellularLocation>
        <location evidence="1">Cytoplasm</location>
    </subcellularLocation>
</comment>
<keyword evidence="4" id="KW-0677">Repeat</keyword>
<dbReference type="PANTHER" id="PTHR35971:SF5">
    <property type="entry name" value="OBSCURIN LIKE CYTOSKELETAL ADAPTOR 1"/>
    <property type="match status" value="1"/>
</dbReference>
<dbReference type="PANTHER" id="PTHR35971">
    <property type="entry name" value="SI:DKEY-31G6.6"/>
    <property type="match status" value="1"/>
</dbReference>
<keyword evidence="3" id="KW-0597">Phosphoprotein</keyword>
<dbReference type="Gene3D" id="3.40.50.300">
    <property type="entry name" value="P-loop containing nucleotide triphosphate hydrolases"/>
    <property type="match status" value="2"/>
</dbReference>
<feature type="non-terminal residue" evidence="7">
    <location>
        <position position="895"/>
    </location>
</feature>
<evidence type="ECO:0000256" key="5">
    <source>
        <dbReference type="ARBA" id="ARBA00023157"/>
    </source>
</evidence>
<dbReference type="InterPro" id="IPR036179">
    <property type="entry name" value="Ig-like_dom_sf"/>
</dbReference>
<dbReference type="InterPro" id="IPR036388">
    <property type="entry name" value="WH-like_DNA-bd_sf"/>
</dbReference>
<evidence type="ECO:0000256" key="2">
    <source>
        <dbReference type="ARBA" id="ARBA00022490"/>
    </source>
</evidence>
<name>A0A8B6EZ07_MYTGA</name>
<evidence type="ECO:0000256" key="1">
    <source>
        <dbReference type="ARBA" id="ARBA00004496"/>
    </source>
</evidence>
<dbReference type="SMART" id="SM00409">
    <property type="entry name" value="IG"/>
    <property type="match status" value="2"/>
</dbReference>
<gene>
    <name evidence="7" type="ORF">MGAL_10B077095</name>
</gene>
<dbReference type="Pfam" id="PF07679">
    <property type="entry name" value="I-set"/>
    <property type="match status" value="2"/>
</dbReference>
<comment type="caution">
    <text evidence="7">The sequence shown here is derived from an EMBL/GenBank/DDBJ whole genome shotgun (WGS) entry which is preliminary data.</text>
</comment>
<dbReference type="InterPro" id="IPR013783">
    <property type="entry name" value="Ig-like_fold"/>
</dbReference>
<dbReference type="Gene3D" id="1.10.10.10">
    <property type="entry name" value="Winged helix-like DNA-binding domain superfamily/Winged helix DNA-binding domain"/>
    <property type="match status" value="1"/>
</dbReference>
<keyword evidence="5" id="KW-1015">Disulfide bond</keyword>
<dbReference type="InterPro" id="IPR052385">
    <property type="entry name" value="Obscurin/Obscurin-like_Reg"/>
</dbReference>
<reference evidence="7" key="1">
    <citation type="submission" date="2018-11" db="EMBL/GenBank/DDBJ databases">
        <authorList>
            <person name="Alioto T."/>
            <person name="Alioto T."/>
        </authorList>
    </citation>
    <scope>NUCLEOTIDE SEQUENCE</scope>
</reference>
<dbReference type="InterPro" id="IPR007110">
    <property type="entry name" value="Ig-like_dom"/>
</dbReference>
<dbReference type="SUPFAM" id="SSF52540">
    <property type="entry name" value="P-loop containing nucleoside triphosphate hydrolases"/>
    <property type="match status" value="1"/>
</dbReference>
<dbReference type="Pfam" id="PF08477">
    <property type="entry name" value="Roc"/>
    <property type="match status" value="1"/>
</dbReference>
<dbReference type="OrthoDB" id="6176977at2759"/>
<dbReference type="GO" id="GO:0005737">
    <property type="term" value="C:cytoplasm"/>
    <property type="evidence" value="ECO:0007669"/>
    <property type="project" value="UniProtKB-SubCell"/>
</dbReference>
<evidence type="ECO:0000256" key="3">
    <source>
        <dbReference type="ARBA" id="ARBA00022553"/>
    </source>
</evidence>
<sequence>YFSKVLFIDPAKPIEGNNVSISCEINQIDVVGIWYKNGSPVSSTDRIECDINEKLHTLKIKKAELSDSAVYSIDFQGTNRQTQLHVEDYFSEALSIDPKGPIEGNDISISCEIKQKNVSGVWYKNDSILATTEKMKYDVHGRKHKLTITKADLSDSAVYCIDFGGVKRQIKLEVNDLPEAINQLSEEDKIRFYKLMQSSQTENRYFVKVMIVGKGGAGKTSLVRRLMTENMNCVSSTDGINIVINRCKINIENGKWTFGKEIPDDKVDRIKRALVINDKDRDTKHMQVHGTKNRNVRYGDVTSAYKKDLTIEKLVNLDKKDKNETSSLVMAEYFTADSKFNLDENNDWNESSSLVMPADLLSHVFSRPTINTHSNQYALCDFWDFAGQKEFYATHQAFLTSNAVYLVVAAMKDDIIKQDLSQCFEDYQYIGEYVDFWFDSIHCHRTVNKRASRGHFDPPILLVFTGKDKYNKEDFKKREKELNDQIEQVFRYKSKHLHLQDMFFLSNKEDADEEFENLRYAIFENAEKMDTWGKSFPLKWILLEHLIEINKNDGKNFITFTDMLNLAKHPDINITKEDDLLLFLRFQHNVGNIIFFENIRDLIILNPQWLADAFRCLVSDRIDNRRLHHLQDWTLLTQQGKISESLITELFESKYGSQFAGQKVNLHKVMEKLDILVKIQNSSYYIMPSMMPSSTFDVVCKTFGILSKNCYRSSWLCLKFVFLPPSFFNYLSASFLRKYYPSQVNNRIALYRGICMFDIDSSGCKKILVTMSTDTIALQVVSFSEQHEGFGSTCSDIYSEVKQFIEEMIKRYMVKISYKLHFKCSDGYYYKDTFAFENLTRDQECFCVQHTQFHRSEKLYSPWMKNEVERSLHDRMITSTKKVDLNPIGEATAGQ</sequence>
<dbReference type="Gene3D" id="3.30.70.1390">
    <property type="entry name" value="ROC domain from the Parkinson's disease-associated leucine-rich repeat kinase 2"/>
    <property type="match status" value="1"/>
</dbReference>
<accession>A0A8B6EZ07</accession>
<dbReference type="Proteomes" id="UP000596742">
    <property type="component" value="Unassembled WGS sequence"/>
</dbReference>
<dbReference type="EMBL" id="UYJE01005886">
    <property type="protein sequence ID" value="VDI41352.1"/>
    <property type="molecule type" value="Genomic_DNA"/>
</dbReference>
<keyword evidence="8" id="KW-1185">Reference proteome</keyword>
<protein>
    <recommendedName>
        <fullName evidence="6">Ig-like domain-containing protein</fullName>
    </recommendedName>
</protein>
<feature type="domain" description="Ig-like" evidence="6">
    <location>
        <begin position="103"/>
        <end position="159"/>
    </location>
</feature>
<evidence type="ECO:0000313" key="7">
    <source>
        <dbReference type="EMBL" id="VDI41352.1"/>
    </source>
</evidence>
<dbReference type="InterPro" id="IPR027417">
    <property type="entry name" value="P-loop_NTPase"/>
</dbReference>